<feature type="transmembrane region" description="Helical" evidence="8">
    <location>
        <begin position="121"/>
        <end position="140"/>
    </location>
</feature>
<evidence type="ECO:0000256" key="3">
    <source>
        <dbReference type="ARBA" id="ARBA00022475"/>
    </source>
</evidence>
<feature type="transmembrane region" description="Helical" evidence="8">
    <location>
        <begin position="44"/>
        <end position="67"/>
    </location>
</feature>
<dbReference type="PANTHER" id="PTHR11388:SF142">
    <property type="entry name" value="SOLUTE CARRIER ORGANIC ANION TRANSPORTER FAMILY MEMBER 5A1"/>
    <property type="match status" value="1"/>
</dbReference>
<dbReference type="GO" id="GO:0016323">
    <property type="term" value="C:basolateral plasma membrane"/>
    <property type="evidence" value="ECO:0007669"/>
    <property type="project" value="TreeGrafter"/>
</dbReference>
<protein>
    <submittedName>
        <fullName evidence="10">Putative solute carrier organic anion transporter family member 1A4</fullName>
    </submittedName>
</protein>
<accession>A0A2G8KW61</accession>
<dbReference type="SMART" id="SM00280">
    <property type="entry name" value="KAZAL"/>
    <property type="match status" value="1"/>
</dbReference>
<organism evidence="10 11">
    <name type="scientific">Stichopus japonicus</name>
    <name type="common">Sea cucumber</name>
    <dbReference type="NCBI Taxonomy" id="307972"/>
    <lineage>
        <taxon>Eukaryota</taxon>
        <taxon>Metazoa</taxon>
        <taxon>Echinodermata</taxon>
        <taxon>Eleutherozoa</taxon>
        <taxon>Echinozoa</taxon>
        <taxon>Holothuroidea</taxon>
        <taxon>Aspidochirotacea</taxon>
        <taxon>Aspidochirotida</taxon>
        <taxon>Stichopodidae</taxon>
        <taxon>Apostichopus</taxon>
    </lineage>
</organism>
<keyword evidence="3" id="KW-1003">Cell membrane</keyword>
<keyword evidence="5 8" id="KW-1133">Transmembrane helix</keyword>
<dbReference type="PANTHER" id="PTHR11388">
    <property type="entry name" value="ORGANIC ANION TRANSPORTER"/>
    <property type="match status" value="1"/>
</dbReference>
<feature type="transmembrane region" description="Helical" evidence="8">
    <location>
        <begin position="87"/>
        <end position="109"/>
    </location>
</feature>
<dbReference type="GO" id="GO:0043252">
    <property type="term" value="P:sodium-independent organic anion transport"/>
    <property type="evidence" value="ECO:0007669"/>
    <property type="project" value="TreeGrafter"/>
</dbReference>
<reference evidence="10 11" key="1">
    <citation type="journal article" date="2017" name="PLoS Biol.">
        <title>The sea cucumber genome provides insights into morphological evolution and visceral regeneration.</title>
        <authorList>
            <person name="Zhang X."/>
            <person name="Sun L."/>
            <person name="Yuan J."/>
            <person name="Sun Y."/>
            <person name="Gao Y."/>
            <person name="Zhang L."/>
            <person name="Li S."/>
            <person name="Dai H."/>
            <person name="Hamel J.F."/>
            <person name="Liu C."/>
            <person name="Yu Y."/>
            <person name="Liu S."/>
            <person name="Lin W."/>
            <person name="Guo K."/>
            <person name="Jin S."/>
            <person name="Xu P."/>
            <person name="Storey K.B."/>
            <person name="Huan P."/>
            <person name="Zhang T."/>
            <person name="Zhou Y."/>
            <person name="Zhang J."/>
            <person name="Lin C."/>
            <person name="Li X."/>
            <person name="Xing L."/>
            <person name="Huo D."/>
            <person name="Sun M."/>
            <person name="Wang L."/>
            <person name="Mercier A."/>
            <person name="Li F."/>
            <person name="Yang H."/>
            <person name="Xiang J."/>
        </authorList>
    </citation>
    <scope>NUCLEOTIDE SEQUENCE [LARGE SCALE GENOMIC DNA]</scope>
    <source>
        <strain evidence="10">Shaxun</strain>
        <tissue evidence="10">Muscle</tissue>
    </source>
</reference>
<gene>
    <name evidence="10" type="ORF">BSL78_10863</name>
</gene>
<evidence type="ECO:0000313" key="10">
    <source>
        <dbReference type="EMBL" id="PIK52239.1"/>
    </source>
</evidence>
<dbReference type="Gene3D" id="3.30.60.30">
    <property type="match status" value="1"/>
</dbReference>
<keyword evidence="7" id="KW-1015">Disulfide bond</keyword>
<evidence type="ECO:0000313" key="11">
    <source>
        <dbReference type="Proteomes" id="UP000230750"/>
    </source>
</evidence>
<dbReference type="InterPro" id="IPR036259">
    <property type="entry name" value="MFS_trans_sf"/>
</dbReference>
<evidence type="ECO:0000256" key="1">
    <source>
        <dbReference type="ARBA" id="ARBA00004651"/>
    </source>
</evidence>
<dbReference type="Proteomes" id="UP000230750">
    <property type="component" value="Unassembled WGS sequence"/>
</dbReference>
<dbReference type="Pfam" id="PF03137">
    <property type="entry name" value="OATP"/>
    <property type="match status" value="1"/>
</dbReference>
<dbReference type="InterPro" id="IPR004156">
    <property type="entry name" value="OATP"/>
</dbReference>
<dbReference type="InterPro" id="IPR002350">
    <property type="entry name" value="Kazal_dom"/>
</dbReference>
<keyword evidence="11" id="KW-1185">Reference proteome</keyword>
<dbReference type="GO" id="GO:0015347">
    <property type="term" value="F:sodium-independent organic anion transmembrane transporter activity"/>
    <property type="evidence" value="ECO:0007669"/>
    <property type="project" value="TreeGrafter"/>
</dbReference>
<dbReference type="EMBL" id="MRZV01000337">
    <property type="protein sequence ID" value="PIK52239.1"/>
    <property type="molecule type" value="Genomic_DNA"/>
</dbReference>
<evidence type="ECO:0000259" key="9">
    <source>
        <dbReference type="PROSITE" id="PS51465"/>
    </source>
</evidence>
<dbReference type="AlphaFoldDB" id="A0A2G8KW61"/>
<dbReference type="Gene3D" id="1.20.1720.10">
    <property type="entry name" value="Multidrug resistance protein D"/>
    <property type="match status" value="1"/>
</dbReference>
<dbReference type="OrthoDB" id="5062115at2759"/>
<comment type="caution">
    <text evidence="10">The sequence shown here is derived from an EMBL/GenBank/DDBJ whole genome shotgun (WGS) entry which is preliminary data.</text>
</comment>
<dbReference type="SUPFAM" id="SSF100895">
    <property type="entry name" value="Kazal-type serine protease inhibitors"/>
    <property type="match status" value="1"/>
</dbReference>
<keyword evidence="6 8" id="KW-0472">Membrane</keyword>
<dbReference type="InterPro" id="IPR036058">
    <property type="entry name" value="Kazal_dom_sf"/>
</dbReference>
<comment type="subcellular location">
    <subcellularLocation>
        <location evidence="1">Cell membrane</location>
        <topology evidence="1">Multi-pass membrane protein</topology>
    </subcellularLocation>
</comment>
<dbReference type="PROSITE" id="PS51465">
    <property type="entry name" value="KAZAL_2"/>
    <property type="match status" value="1"/>
</dbReference>
<evidence type="ECO:0000256" key="5">
    <source>
        <dbReference type="ARBA" id="ARBA00022989"/>
    </source>
</evidence>
<evidence type="ECO:0000256" key="4">
    <source>
        <dbReference type="ARBA" id="ARBA00022692"/>
    </source>
</evidence>
<comment type="similarity">
    <text evidence="2">Belongs to the organo anion transporter (TC 2.A.60) family.</text>
</comment>
<evidence type="ECO:0000256" key="2">
    <source>
        <dbReference type="ARBA" id="ARBA00009657"/>
    </source>
</evidence>
<feature type="domain" description="Kazal-like" evidence="9">
    <location>
        <begin position="166"/>
        <end position="223"/>
    </location>
</feature>
<keyword evidence="4 8" id="KW-0812">Transmembrane</keyword>
<evidence type="ECO:0000256" key="7">
    <source>
        <dbReference type="ARBA" id="ARBA00023157"/>
    </source>
</evidence>
<dbReference type="SUPFAM" id="SSF103473">
    <property type="entry name" value="MFS general substrate transporter"/>
    <property type="match status" value="1"/>
</dbReference>
<dbReference type="PROSITE" id="PS00282">
    <property type="entry name" value="KAZAL_1"/>
    <property type="match status" value="1"/>
</dbReference>
<sequence length="227" mass="24596">MFKAIKGSRFNVQVGNKAFKDYKDGIFPTILRNSIDLIQASKRILTNSTVIALVLSTCCGINAFVGLRAFSTKYINTQFDVPVSQASMLAGIIIIPCAIFGNITGGIIVKKLKLQKRGMAIMAVMLTAAALVAIPFFFFAGCEQNPKAGLTVPYSINNDTVGWTLPDLQSTCNEDCMCPPAYRPVCGSDGITYTSPCHAGCSSETSDHNNTMVSYNHYHPCKTLQET</sequence>
<name>A0A2G8KW61_STIJA</name>
<evidence type="ECO:0000256" key="8">
    <source>
        <dbReference type="SAM" id="Phobius"/>
    </source>
</evidence>
<evidence type="ECO:0000256" key="6">
    <source>
        <dbReference type="ARBA" id="ARBA00023136"/>
    </source>
</evidence>
<proteinExistence type="inferred from homology"/>